<comment type="caution">
    <text evidence="1">The sequence shown here is derived from an EMBL/GenBank/DDBJ whole genome shotgun (WGS) entry which is preliminary data.</text>
</comment>
<protein>
    <submittedName>
        <fullName evidence="1">Uncharacterized protein</fullName>
    </submittedName>
</protein>
<evidence type="ECO:0000313" key="1">
    <source>
        <dbReference type="EMBL" id="TRZ03624.1"/>
    </source>
</evidence>
<keyword evidence="2" id="KW-1185">Reference proteome</keyword>
<organism evidence="1 2">
    <name type="scientific">Danionella cerebrum</name>
    <dbReference type="NCBI Taxonomy" id="2873325"/>
    <lineage>
        <taxon>Eukaryota</taxon>
        <taxon>Metazoa</taxon>
        <taxon>Chordata</taxon>
        <taxon>Craniata</taxon>
        <taxon>Vertebrata</taxon>
        <taxon>Euteleostomi</taxon>
        <taxon>Actinopterygii</taxon>
        <taxon>Neopterygii</taxon>
        <taxon>Teleostei</taxon>
        <taxon>Ostariophysi</taxon>
        <taxon>Cypriniformes</taxon>
        <taxon>Danionidae</taxon>
        <taxon>Danioninae</taxon>
        <taxon>Danionella</taxon>
    </lineage>
</organism>
<dbReference type="Proteomes" id="UP000316079">
    <property type="component" value="Unassembled WGS sequence"/>
</dbReference>
<gene>
    <name evidence="1" type="ORF">DNTS_009293</name>
</gene>
<reference evidence="1 2" key="1">
    <citation type="journal article" date="2019" name="Sci. Data">
        <title>Hybrid genome assembly and annotation of Danionella translucida.</title>
        <authorList>
            <person name="Kadobianskyi M."/>
            <person name="Schulze L."/>
            <person name="Schuelke M."/>
            <person name="Judkewitz B."/>
        </authorList>
    </citation>
    <scope>NUCLEOTIDE SEQUENCE [LARGE SCALE GENOMIC DNA]</scope>
    <source>
        <strain evidence="1 2">Bolton</strain>
    </source>
</reference>
<dbReference type="AlphaFoldDB" id="A0A553RN73"/>
<dbReference type="EMBL" id="SRMA01004864">
    <property type="protein sequence ID" value="TRZ03624.1"/>
    <property type="molecule type" value="Genomic_DNA"/>
</dbReference>
<accession>A0A553RN73</accession>
<name>A0A553RN73_9TELE</name>
<sequence>MPDRFKKSIAPMHSWCHLVIAQSDQWQFSGQCMSQRLICRGVRLLSGGSWLSDEVLLRDIRCQWRSWSRLRERHSGEADRLS</sequence>
<evidence type="ECO:0000313" key="2">
    <source>
        <dbReference type="Proteomes" id="UP000316079"/>
    </source>
</evidence>
<proteinExistence type="predicted"/>